<keyword evidence="5 13" id="KW-0349">Heme</keyword>
<dbReference type="GO" id="GO:0005506">
    <property type="term" value="F:iron ion binding"/>
    <property type="evidence" value="ECO:0007669"/>
    <property type="project" value="InterPro"/>
</dbReference>
<keyword evidence="12" id="KW-0472">Membrane</keyword>
<evidence type="ECO:0000256" key="11">
    <source>
        <dbReference type="ARBA" id="ARBA00023033"/>
    </source>
</evidence>
<evidence type="ECO:0000256" key="15">
    <source>
        <dbReference type="SAM" id="MobiDB-lite"/>
    </source>
</evidence>
<evidence type="ECO:0000256" key="4">
    <source>
        <dbReference type="ARBA" id="ARBA00010617"/>
    </source>
</evidence>
<dbReference type="GO" id="GO:0020037">
    <property type="term" value="F:heme binding"/>
    <property type="evidence" value="ECO:0007669"/>
    <property type="project" value="InterPro"/>
</dbReference>
<keyword evidence="14" id="KW-0175">Coiled coil</keyword>
<comment type="similarity">
    <text evidence="4">Belongs to the cytochrome P450 family.</text>
</comment>
<dbReference type="Pfam" id="PF00067">
    <property type="entry name" value="p450"/>
    <property type="match status" value="2"/>
</dbReference>
<keyword evidence="6" id="KW-0812">Transmembrane</keyword>
<organism evidence="17">
    <name type="scientific">Isatis tinctoria</name>
    <name type="common">Dyer's woad</name>
    <name type="synonym">Isatis indigotica</name>
    <dbReference type="NCBI Taxonomy" id="161756"/>
    <lineage>
        <taxon>Eukaryota</taxon>
        <taxon>Viridiplantae</taxon>
        <taxon>Streptophyta</taxon>
        <taxon>Embryophyta</taxon>
        <taxon>Tracheophyta</taxon>
        <taxon>Spermatophyta</taxon>
        <taxon>Magnoliopsida</taxon>
        <taxon>eudicotyledons</taxon>
        <taxon>Gunneridae</taxon>
        <taxon>Pentapetalae</taxon>
        <taxon>rosids</taxon>
        <taxon>malvids</taxon>
        <taxon>Brassicales</taxon>
        <taxon>Brassicaceae</taxon>
        <taxon>Isatideae</taxon>
        <taxon>Isatis</taxon>
    </lineage>
</organism>
<dbReference type="Gene3D" id="1.10.630.10">
    <property type="entry name" value="Cytochrome P450"/>
    <property type="match status" value="1"/>
</dbReference>
<evidence type="ECO:0000256" key="2">
    <source>
        <dbReference type="ARBA" id="ARBA00004167"/>
    </source>
</evidence>
<feature type="binding site" description="axial binding residue" evidence="13">
    <location>
        <position position="446"/>
    </location>
    <ligand>
        <name>heme</name>
        <dbReference type="ChEBI" id="CHEBI:30413"/>
    </ligand>
    <ligandPart>
        <name>Fe</name>
        <dbReference type="ChEBI" id="CHEBI:18248"/>
    </ligandPart>
</feature>
<dbReference type="PRINTS" id="PR00463">
    <property type="entry name" value="EP450I"/>
</dbReference>
<evidence type="ECO:0000256" key="9">
    <source>
        <dbReference type="ARBA" id="ARBA00023002"/>
    </source>
</evidence>
<evidence type="ECO:0000256" key="5">
    <source>
        <dbReference type="ARBA" id="ARBA00022617"/>
    </source>
</evidence>
<sequence>MSVWMVLICMVTSWVFLHRWGQRNKRGPKTWPLVGAAIEQLTNFDRMHDWLVEYLYDSRTVVVPMPFTTYTYIADPINVEHVLKTNFSNYPKGETYHSYMEVLLGDGIFNSDGELWRKQRKTASFEFASKNLRDFSTVVFKEYSLKLFSILCQASFNDQQVDMQIGTLAPDLPENRFAKAFDTANIIVTLRFIDPLWKIKKFLNIGSEALLDKSIKVVNDFTYSVIRRRKAEILETQKYPANNKMKHDILSRFIEISDDPESKSTEKSLRDIVLNFVIAGRDTTATTLTWAIYMIMMHEHVAEKLCSELQELEREKAEETQTPLRNYDTEDIKSFSERVTQFAGMLNYDSIGKLHYLHAVVTETLRLYPAVPQDPKGVLEDDILPNGTKVKAGGMVTYVPYSMGRMEYNWGSDAAMFKPERWLKDGIFQNASPFKFTAFQAGPRICLGKDSAYLQMKMAMAILCRFYKFHLVPNHPVKYRMMTILSMAHVMEDVKGKELVDDTPVEQKKVSDETENHKQPSSESEENAIKKKYGGLLPKKIPLISKDHERAFFDSADWALGKQKGQKPKGPLEALRPKLQPTPHQQPRARRMALASGDNTEDPETDNNEPLDDQACASAVDSTNLKDDGGSDADAKDNIKS</sequence>
<dbReference type="EMBL" id="MT145806">
    <property type="protein sequence ID" value="QWK52353.1"/>
    <property type="molecule type" value="Genomic_DNA"/>
</dbReference>
<keyword evidence="8" id="KW-1133">Transmembrane helix</keyword>
<evidence type="ECO:0000256" key="8">
    <source>
        <dbReference type="ARBA" id="ARBA00022989"/>
    </source>
</evidence>
<evidence type="ECO:0000256" key="14">
    <source>
        <dbReference type="SAM" id="Coils"/>
    </source>
</evidence>
<evidence type="ECO:0000256" key="6">
    <source>
        <dbReference type="ARBA" id="ARBA00022692"/>
    </source>
</evidence>
<dbReference type="InterPro" id="IPR036396">
    <property type="entry name" value="Cyt_P450_sf"/>
</dbReference>
<feature type="compositionally biased region" description="Acidic residues" evidence="15">
    <location>
        <begin position="599"/>
        <end position="612"/>
    </location>
</feature>
<accession>A0A8H2S9B4</accession>
<dbReference type="GO" id="GO:0016020">
    <property type="term" value="C:membrane"/>
    <property type="evidence" value="ECO:0007669"/>
    <property type="project" value="UniProtKB-SubCell"/>
</dbReference>
<evidence type="ECO:0000256" key="3">
    <source>
        <dbReference type="ARBA" id="ARBA00010520"/>
    </source>
</evidence>
<dbReference type="SUPFAM" id="SSF48264">
    <property type="entry name" value="Cytochrome P450"/>
    <property type="match status" value="1"/>
</dbReference>
<keyword evidence="10 13" id="KW-0408">Iron</keyword>
<keyword evidence="11" id="KW-0503">Monooxygenase</keyword>
<feature type="compositionally biased region" description="Basic and acidic residues" evidence="15">
    <location>
        <begin position="498"/>
        <end position="520"/>
    </location>
</feature>
<name>A0A8H2S9B4_ISATI</name>
<dbReference type="InterPro" id="IPR001128">
    <property type="entry name" value="Cyt_P450"/>
</dbReference>
<feature type="compositionally biased region" description="Basic and acidic residues" evidence="15">
    <location>
        <begin position="624"/>
        <end position="641"/>
    </location>
</feature>
<proteinExistence type="inferred from homology"/>
<evidence type="ECO:0000256" key="13">
    <source>
        <dbReference type="PIRSR" id="PIRSR602401-1"/>
    </source>
</evidence>
<feature type="region of interest" description="Disordered" evidence="15">
    <location>
        <begin position="560"/>
        <end position="641"/>
    </location>
</feature>
<dbReference type="GO" id="GO:0016713">
    <property type="term" value="F:oxidoreductase activity, acting on paired donors, with incorporation or reduction of molecular oxygen, reduced iron-sulfur protein as one donor, and incorporation of one atom of oxygen"/>
    <property type="evidence" value="ECO:0007669"/>
    <property type="project" value="UniProtKB-ARBA"/>
</dbReference>
<feature type="chain" id="PRO_5033989627" evidence="16">
    <location>
        <begin position="22"/>
        <end position="641"/>
    </location>
</feature>
<evidence type="ECO:0000256" key="12">
    <source>
        <dbReference type="ARBA" id="ARBA00023136"/>
    </source>
</evidence>
<keyword evidence="7 13" id="KW-0479">Metal-binding</keyword>
<evidence type="ECO:0000256" key="10">
    <source>
        <dbReference type="ARBA" id="ARBA00023004"/>
    </source>
</evidence>
<comment type="subcellular location">
    <subcellularLocation>
        <location evidence="2">Membrane</location>
        <topology evidence="2">Single-pass membrane protein</topology>
    </subcellularLocation>
</comment>
<dbReference type="CDD" id="cd11064">
    <property type="entry name" value="CYP86A"/>
    <property type="match status" value="1"/>
</dbReference>
<keyword evidence="16" id="KW-0732">Signal</keyword>
<comment type="similarity">
    <text evidence="3">Belongs to the endosulfine family.</text>
</comment>
<gene>
    <name evidence="17" type="primary">CYP704B1</name>
</gene>
<evidence type="ECO:0000256" key="1">
    <source>
        <dbReference type="ARBA" id="ARBA00001971"/>
    </source>
</evidence>
<evidence type="ECO:0000256" key="7">
    <source>
        <dbReference type="ARBA" id="ARBA00022723"/>
    </source>
</evidence>
<protein>
    <submittedName>
        <fullName evidence="17">Cytochrome P450 704B1</fullName>
    </submittedName>
</protein>
<reference evidence="17" key="1">
    <citation type="submission" date="2020-03" db="EMBL/GenBank/DDBJ databases">
        <title>An insight into accumulation patterns and metabolic pathway genes of glucosinolates in Isatis indigotica.</title>
        <authorList>
            <person name="Zhang T."/>
            <person name="Hu X."/>
            <person name="Yang S."/>
        </authorList>
    </citation>
    <scope>NUCLEOTIDE SEQUENCE</scope>
</reference>
<evidence type="ECO:0000256" key="16">
    <source>
        <dbReference type="SAM" id="SignalP"/>
    </source>
</evidence>
<dbReference type="FunFam" id="1.10.630.10:FF:000119">
    <property type="entry name" value="Alkane hydroxylase MAH1"/>
    <property type="match status" value="1"/>
</dbReference>
<keyword evidence="9" id="KW-0560">Oxidoreductase</keyword>
<dbReference type="PANTHER" id="PTHR24296">
    <property type="entry name" value="CYTOCHROME P450"/>
    <property type="match status" value="1"/>
</dbReference>
<dbReference type="PRINTS" id="PR00385">
    <property type="entry name" value="P450"/>
</dbReference>
<feature type="coiled-coil region" evidence="14">
    <location>
        <begin position="295"/>
        <end position="322"/>
    </location>
</feature>
<feature type="region of interest" description="Disordered" evidence="15">
    <location>
        <begin position="498"/>
        <end position="528"/>
    </location>
</feature>
<comment type="cofactor">
    <cofactor evidence="1 13">
        <name>heme</name>
        <dbReference type="ChEBI" id="CHEBI:30413"/>
    </cofactor>
</comment>
<evidence type="ECO:0000313" key="17">
    <source>
        <dbReference type="EMBL" id="QWK52353.1"/>
    </source>
</evidence>
<dbReference type="AlphaFoldDB" id="A0A8H2S9B4"/>
<feature type="signal peptide" evidence="16">
    <location>
        <begin position="1"/>
        <end position="21"/>
    </location>
</feature>
<dbReference type="InterPro" id="IPR002401">
    <property type="entry name" value="Cyt_P450_E_grp-I"/>
</dbReference>
<dbReference type="Pfam" id="PF04667">
    <property type="entry name" value="Endosulfine"/>
    <property type="match status" value="1"/>
</dbReference>
<dbReference type="InterPro" id="IPR006760">
    <property type="entry name" value="Endosulphine"/>
</dbReference>